<dbReference type="VEuPathDB" id="FungiDB:M747DRAFT_360615"/>
<dbReference type="AlphaFoldDB" id="A0A370BJB2"/>
<evidence type="ECO:0000256" key="1">
    <source>
        <dbReference type="SAM" id="MobiDB-lite"/>
    </source>
</evidence>
<name>A0A370BJB2_ASPNG</name>
<accession>A0A370BJB2</accession>
<dbReference type="Proteomes" id="UP000253845">
    <property type="component" value="Unassembled WGS sequence"/>
</dbReference>
<dbReference type="PANTHER" id="PTHR37535">
    <property type="entry name" value="FLUG DOMAIN PROTEIN"/>
    <property type="match status" value="1"/>
</dbReference>
<sequence>MYMDRCDGRMKAKNTLDVGVFCITYRHHWLWSVITGTRPGVLLSQDASSATRASLGKRKRDPSVESDLPNHVSVNTFYQNPSATATLSSIISKTQTAGVMSFVLSLNLTIPKVGQKVLMELNFLCTVIINWHTARSPKLSRTRFVMGHFSEMTPELIWRLRISKRSQSLRLRWEPENLDTPLLRRLERTPYGFRLHKSLLMTYDSSQRALQELGRDARFEEDIGHYNYRRWTGNGVNRNVTSQERQRVLGQSGDAVFEKHYQSQFIGRDLQHVVLLRPPQEGLLQLAGSMPRKRNLFGLSSQLTNAQRRAICQSPEILELRRDKQIKRLLGPSVEGDGDAADSSEEDDWELPIPDYVFPERARLVESFYGSKAENFDEDKLLARRIQVTKDMVALSKLCEPDRRGKRINWGVDVDSDQAKSGVSFPTQEGTLECPTNVCNICYGLSRASASNPPPHQFPSKRMDSLRRHLIDSHLALVDYGISCNWAACRDVPRFAEVTAFLAHAVKLHAYDVNIKLHHLPERFRLPSDDSLCCESTDSLLGSGNQNGSESPTPSVSSELANIDPRLLNPCNATATATVANPPLRRSNRLRGRS</sequence>
<dbReference type="PANTHER" id="PTHR37535:SF4">
    <property type="entry name" value="FLUG DOMAIN-CONTAINING PROTEIN"/>
    <property type="match status" value="1"/>
</dbReference>
<evidence type="ECO:0000313" key="3">
    <source>
        <dbReference type="Proteomes" id="UP000253845"/>
    </source>
</evidence>
<feature type="region of interest" description="Disordered" evidence="1">
    <location>
        <begin position="540"/>
        <end position="559"/>
    </location>
</feature>
<organism evidence="2 3">
    <name type="scientific">Aspergillus niger ATCC 13496</name>
    <dbReference type="NCBI Taxonomy" id="1353008"/>
    <lineage>
        <taxon>Eukaryota</taxon>
        <taxon>Fungi</taxon>
        <taxon>Dikarya</taxon>
        <taxon>Ascomycota</taxon>
        <taxon>Pezizomycotina</taxon>
        <taxon>Eurotiomycetes</taxon>
        <taxon>Eurotiomycetidae</taxon>
        <taxon>Eurotiales</taxon>
        <taxon>Aspergillaceae</taxon>
        <taxon>Aspergillus</taxon>
        <taxon>Aspergillus subgen. Circumdati</taxon>
    </lineage>
</organism>
<evidence type="ECO:0000313" key="2">
    <source>
        <dbReference type="EMBL" id="RDH15527.1"/>
    </source>
</evidence>
<dbReference type="EMBL" id="KZ851948">
    <property type="protein sequence ID" value="RDH15527.1"/>
    <property type="molecule type" value="Genomic_DNA"/>
</dbReference>
<dbReference type="Pfam" id="PF11917">
    <property type="entry name" value="DUF3435"/>
    <property type="match status" value="1"/>
</dbReference>
<gene>
    <name evidence="2" type="ORF">M747DRAFT_360615</name>
</gene>
<protein>
    <submittedName>
        <fullName evidence="2">Uncharacterized protein</fullName>
    </submittedName>
</protein>
<proteinExistence type="predicted"/>
<dbReference type="InterPro" id="IPR021842">
    <property type="entry name" value="DUF3435"/>
</dbReference>
<reference evidence="2 3" key="1">
    <citation type="submission" date="2018-07" db="EMBL/GenBank/DDBJ databases">
        <title>Section-level genome sequencing of Aspergillus section Nigri to investigate inter- and intra-species variation.</title>
        <authorList>
            <consortium name="DOE Joint Genome Institute"/>
            <person name="Vesth T.C."/>
            <person name="Nybo J.L."/>
            <person name="Theobald S."/>
            <person name="Frisvad J.C."/>
            <person name="Larsen T.O."/>
            <person name="Nielsen K.F."/>
            <person name="Hoof J.B."/>
            <person name="Brandl J."/>
            <person name="Salamov A."/>
            <person name="Riley R."/>
            <person name="Gladden J.M."/>
            <person name="Phatale P."/>
            <person name="Nielsen M.T."/>
            <person name="Lyhne E.K."/>
            <person name="Kogle M.E."/>
            <person name="Strasser K."/>
            <person name="McDonnell E."/>
            <person name="Barry K."/>
            <person name="Clum A."/>
            <person name="Chen C."/>
            <person name="Nolan M."/>
            <person name="Sandor L."/>
            <person name="Kuo A."/>
            <person name="Lipzen A."/>
            <person name="Hainaut M."/>
            <person name="Drula E."/>
            <person name="Tsang A."/>
            <person name="Magnuson J.K."/>
            <person name="Henrissat B."/>
            <person name="Wiebenga A."/>
            <person name="Simmons B.A."/>
            <person name="Makela M.R."/>
            <person name="De vries R.P."/>
            <person name="Grigoriev I.V."/>
            <person name="Mortensen U.H."/>
            <person name="Baker S.E."/>
            <person name="Andersen M.R."/>
        </authorList>
    </citation>
    <scope>NUCLEOTIDE SEQUENCE [LARGE SCALE GENOMIC DNA]</scope>
    <source>
        <strain evidence="2 3">ATCC 13496</strain>
    </source>
</reference>